<protein>
    <submittedName>
        <fullName evidence="1">Uncharacterized protein</fullName>
    </submittedName>
</protein>
<gene>
    <name evidence="1" type="ORF">BV898_18263</name>
</gene>
<evidence type="ECO:0000313" key="1">
    <source>
        <dbReference type="EMBL" id="OWA53842.1"/>
    </source>
</evidence>
<keyword evidence="2" id="KW-1185">Reference proteome</keyword>
<reference evidence="2" key="1">
    <citation type="submission" date="2017-01" db="EMBL/GenBank/DDBJ databases">
        <title>Comparative genomics of anhydrobiosis in the tardigrade Hypsibius dujardini.</title>
        <authorList>
            <person name="Yoshida Y."/>
            <person name="Koutsovoulos G."/>
            <person name="Laetsch D."/>
            <person name="Stevens L."/>
            <person name="Kumar S."/>
            <person name="Horikawa D."/>
            <person name="Ishino K."/>
            <person name="Komine S."/>
            <person name="Tomita M."/>
            <person name="Blaxter M."/>
            <person name="Arakawa K."/>
        </authorList>
    </citation>
    <scope>NUCLEOTIDE SEQUENCE [LARGE SCALE GENOMIC DNA]</scope>
    <source>
        <strain evidence="2">Z151</strain>
    </source>
</reference>
<name>A0A9X6RNB6_HYPEX</name>
<organism evidence="1 2">
    <name type="scientific">Hypsibius exemplaris</name>
    <name type="common">Freshwater tardigrade</name>
    <dbReference type="NCBI Taxonomy" id="2072580"/>
    <lineage>
        <taxon>Eukaryota</taxon>
        <taxon>Metazoa</taxon>
        <taxon>Ecdysozoa</taxon>
        <taxon>Tardigrada</taxon>
        <taxon>Eutardigrada</taxon>
        <taxon>Parachela</taxon>
        <taxon>Hypsibioidea</taxon>
        <taxon>Hypsibiidae</taxon>
        <taxon>Hypsibius</taxon>
    </lineage>
</organism>
<comment type="caution">
    <text evidence="1">The sequence shown here is derived from an EMBL/GenBank/DDBJ whole genome shotgun (WGS) entry which is preliminary data.</text>
</comment>
<dbReference type="Proteomes" id="UP000192578">
    <property type="component" value="Unassembled WGS sequence"/>
</dbReference>
<dbReference type="AlphaFoldDB" id="A0A9X6RNB6"/>
<evidence type="ECO:0000313" key="2">
    <source>
        <dbReference type="Proteomes" id="UP000192578"/>
    </source>
</evidence>
<accession>A0A9X6RNB6</accession>
<dbReference type="EMBL" id="MTYJ01000350">
    <property type="protein sequence ID" value="OWA53842.1"/>
    <property type="molecule type" value="Genomic_DNA"/>
</dbReference>
<sequence length="150" mass="16403">MSTSSTSKLYRLSSAAAPRRLARLYRTDPVPQPPCRRNADCSIECWCNTISCNSWIFNDAEYDLLRLIDVMSGRGNKSVTEATTTATPATTTITVTLETTKPRENNGPNPVGTSELAVLLITFVPANYDAGPDAPQIRGVFLGFMLQDEL</sequence>
<proteinExistence type="predicted"/>